<dbReference type="Pfam" id="PF02384">
    <property type="entry name" value="N6_Mtase"/>
    <property type="match status" value="1"/>
</dbReference>
<reference evidence="7 8" key="1">
    <citation type="submission" date="2017-05" db="EMBL/GenBank/DDBJ databases">
        <authorList>
            <person name="Song R."/>
            <person name="Chenine A.L."/>
            <person name="Ruprecht R.M."/>
        </authorList>
    </citation>
    <scope>NUCLEOTIDE SEQUENCE [LARGE SCALE GENOMIC DNA]</scope>
    <source>
        <strain evidence="7 8">PSBB019</strain>
    </source>
</reference>
<keyword evidence="2" id="KW-0808">Transferase</keyword>
<dbReference type="Proteomes" id="UP000196228">
    <property type="component" value="Chromosome"/>
</dbReference>
<dbReference type="InterPro" id="IPR050953">
    <property type="entry name" value="N4_N6_ade-DNA_methylase"/>
</dbReference>
<evidence type="ECO:0000256" key="1">
    <source>
        <dbReference type="ARBA" id="ARBA00022603"/>
    </source>
</evidence>
<dbReference type="GO" id="GO:0003677">
    <property type="term" value="F:DNA binding"/>
    <property type="evidence" value="ECO:0007669"/>
    <property type="project" value="InterPro"/>
</dbReference>
<dbReference type="CDD" id="cd02440">
    <property type="entry name" value="AdoMet_MTases"/>
    <property type="match status" value="1"/>
</dbReference>
<evidence type="ECO:0000313" key="7">
    <source>
        <dbReference type="EMBL" id="ARU53492.1"/>
    </source>
</evidence>
<dbReference type="AlphaFoldDB" id="A0A1Y0HZ77"/>
<sequence>MCDRRMRVRSRQRHAGSGRGVEDGQPDPPGNRMLGAVDLLPGDSAQLRKARGAFFTPTAIAEHLAGWAIQDDPTATVLDPTCGDGVFLMAAGQRLKALGRQASDLDGQVFGIDLHESSLHEADRLLEAEGLDAHLIASDFFAVPTPDQLGAQFDFVDAVIGNPPFVRYQQHVGASRHLSSNAALRQGVRLNGMASSWAASLAHASGFLKPDGRLAMVLPAELLTVGYAEPVRRWLKKRFERVNLVLFERLQFHDALADVVLLLAEGRGGCDAFSLWHVESAEDLAQIRPYMQLNVTPPESGKWTDILVPKGARGLYREVTSRHFTTLDAYGTSSLGTVTGGNAFFALNESTRLEYGLKESQLARISPPGTRHLRGSAFTRQQWQVLREAGERVWLFRPGVDDMSAARIAYSAYGETLGIDQAYKCQIRTPWWRPPFADIPDLFFTYMSHNYPRLIANPARAGLLNSMHGVTLRSNAPKEAVAALPFMCLNSVTMLGAEVNGRSYGGGILKMEPREAAQLPLPAPDVMAAAWHDLKPLKPQLDRQLKRGSWTEVSKRVDAAVLGAACGLGKDDVSQLLGAARQLRERRLRRAE</sequence>
<evidence type="ECO:0000313" key="8">
    <source>
        <dbReference type="Proteomes" id="UP000196228"/>
    </source>
</evidence>
<dbReference type="Pfam" id="PF22837">
    <property type="entry name" value="M_Eco57I_C"/>
    <property type="match status" value="1"/>
</dbReference>
<dbReference type="EMBL" id="CP021383">
    <property type="protein sequence ID" value="ARU53492.1"/>
    <property type="molecule type" value="Genomic_DNA"/>
</dbReference>
<keyword evidence="3" id="KW-0949">S-adenosyl-L-methionine</keyword>
<evidence type="ECO:0000256" key="2">
    <source>
        <dbReference type="ARBA" id="ARBA00022679"/>
    </source>
</evidence>
<proteinExistence type="predicted"/>
<evidence type="ECO:0000259" key="6">
    <source>
        <dbReference type="Pfam" id="PF22837"/>
    </source>
</evidence>
<gene>
    <name evidence="7" type="ORF">CBR64_20730</name>
</gene>
<evidence type="ECO:0000259" key="5">
    <source>
        <dbReference type="Pfam" id="PF02384"/>
    </source>
</evidence>
<accession>A0A1Y0HZ77</accession>
<dbReference type="PANTHER" id="PTHR33841:SF5">
    <property type="entry name" value="DNA METHYLASE (MODIFICATION METHYLASE) (METHYLTRANSFERASE)-RELATED"/>
    <property type="match status" value="1"/>
</dbReference>
<keyword evidence="1" id="KW-0489">Methyltransferase</keyword>
<protein>
    <submittedName>
        <fullName evidence="7">Uncharacterized protein</fullName>
    </submittedName>
</protein>
<dbReference type="InterPro" id="IPR054520">
    <property type="entry name" value="M_Eco57I_C"/>
</dbReference>
<evidence type="ECO:0000256" key="4">
    <source>
        <dbReference type="SAM" id="MobiDB-lite"/>
    </source>
</evidence>
<dbReference type="REBASE" id="408286">
    <property type="entry name" value="M.Cce019ORF20730P"/>
</dbReference>
<feature type="region of interest" description="Disordered" evidence="4">
    <location>
        <begin position="1"/>
        <end position="31"/>
    </location>
</feature>
<dbReference type="GO" id="GO:0032259">
    <property type="term" value="P:methylation"/>
    <property type="evidence" value="ECO:0007669"/>
    <property type="project" value="UniProtKB-KW"/>
</dbReference>
<dbReference type="InterPro" id="IPR029063">
    <property type="entry name" value="SAM-dependent_MTases_sf"/>
</dbReference>
<evidence type="ECO:0000256" key="3">
    <source>
        <dbReference type="ARBA" id="ARBA00022691"/>
    </source>
</evidence>
<dbReference type="InterPro" id="IPR003356">
    <property type="entry name" value="DNA_methylase_A-5"/>
</dbReference>
<dbReference type="PRINTS" id="PR00507">
    <property type="entry name" value="N12N6MTFRASE"/>
</dbReference>
<feature type="domain" description="Type II methyltransferase M.Eco57I C-terminal" evidence="6">
    <location>
        <begin position="301"/>
        <end position="562"/>
    </location>
</feature>
<organism evidence="7 8">
    <name type="scientific">Cellulosimicrobium cellulans</name>
    <name type="common">Arthrobacter luteus</name>
    <dbReference type="NCBI Taxonomy" id="1710"/>
    <lineage>
        <taxon>Bacteria</taxon>
        <taxon>Bacillati</taxon>
        <taxon>Actinomycetota</taxon>
        <taxon>Actinomycetes</taxon>
        <taxon>Micrococcales</taxon>
        <taxon>Promicromonosporaceae</taxon>
        <taxon>Cellulosimicrobium</taxon>
    </lineage>
</organism>
<dbReference type="KEGG" id="cceu:CBR64_20730"/>
<name>A0A1Y0HZ77_CELCE</name>
<feature type="compositionally biased region" description="Basic residues" evidence="4">
    <location>
        <begin position="1"/>
        <end position="16"/>
    </location>
</feature>
<feature type="domain" description="DNA methylase adenine-specific" evidence="5">
    <location>
        <begin position="46"/>
        <end position="229"/>
    </location>
</feature>
<dbReference type="GO" id="GO:0008170">
    <property type="term" value="F:N-methyltransferase activity"/>
    <property type="evidence" value="ECO:0007669"/>
    <property type="project" value="InterPro"/>
</dbReference>
<dbReference type="PANTHER" id="PTHR33841">
    <property type="entry name" value="DNA METHYLTRANSFERASE YEEA-RELATED"/>
    <property type="match status" value="1"/>
</dbReference>
<dbReference type="Gene3D" id="3.40.50.150">
    <property type="entry name" value="Vaccinia Virus protein VP39"/>
    <property type="match status" value="1"/>
</dbReference>
<dbReference type="SUPFAM" id="SSF53335">
    <property type="entry name" value="S-adenosyl-L-methionine-dependent methyltransferases"/>
    <property type="match status" value="1"/>
</dbReference>